<evidence type="ECO:0000256" key="4">
    <source>
        <dbReference type="ARBA" id="ARBA00022679"/>
    </source>
</evidence>
<evidence type="ECO:0000256" key="3">
    <source>
        <dbReference type="ARBA" id="ARBA00022676"/>
    </source>
</evidence>
<comment type="similarity">
    <text evidence="2">Belongs to the glycosyltransferase 28 family.</text>
</comment>
<dbReference type="PANTHER" id="PTHR43025:SF3">
    <property type="entry name" value="MONOGALACTOSYLDIACYLGLYCEROL SYNTHASE 1, CHLOROPLASTIC"/>
    <property type="match status" value="1"/>
</dbReference>
<dbReference type="AlphaFoldDB" id="A0A6L5GS89"/>
<evidence type="ECO:0000313" key="8">
    <source>
        <dbReference type="Proteomes" id="UP000473648"/>
    </source>
</evidence>
<keyword evidence="4" id="KW-0808">Transferase</keyword>
<evidence type="ECO:0000259" key="6">
    <source>
        <dbReference type="Pfam" id="PF06925"/>
    </source>
</evidence>
<comment type="subcellular location">
    <subcellularLocation>
        <location evidence="1">Membrane</location>
    </subcellularLocation>
</comment>
<dbReference type="SUPFAM" id="SSF53756">
    <property type="entry name" value="UDP-Glycosyltransferase/glycogen phosphorylase"/>
    <property type="match status" value="1"/>
</dbReference>
<dbReference type="GO" id="GO:0016020">
    <property type="term" value="C:membrane"/>
    <property type="evidence" value="ECO:0007669"/>
    <property type="project" value="UniProtKB-SubCell"/>
</dbReference>
<name>A0A6L5GS89_9FIRM</name>
<dbReference type="Gene3D" id="3.40.50.2000">
    <property type="entry name" value="Glycogen Phosphorylase B"/>
    <property type="match status" value="1"/>
</dbReference>
<evidence type="ECO:0000256" key="1">
    <source>
        <dbReference type="ARBA" id="ARBA00004370"/>
    </source>
</evidence>
<feature type="domain" description="Diacylglycerol glucosyltransferase N-terminal" evidence="6">
    <location>
        <begin position="18"/>
        <end position="182"/>
    </location>
</feature>
<evidence type="ECO:0000256" key="2">
    <source>
        <dbReference type="ARBA" id="ARBA00006962"/>
    </source>
</evidence>
<accession>A0A6L5GS89</accession>
<dbReference type="Pfam" id="PF04101">
    <property type="entry name" value="Glyco_tran_28_C"/>
    <property type="match status" value="1"/>
</dbReference>
<dbReference type="GO" id="GO:0016758">
    <property type="term" value="F:hexosyltransferase activity"/>
    <property type="evidence" value="ECO:0007669"/>
    <property type="project" value="InterPro"/>
</dbReference>
<evidence type="ECO:0000259" key="5">
    <source>
        <dbReference type="Pfam" id="PF04101"/>
    </source>
</evidence>
<keyword evidence="8" id="KW-1185">Reference proteome</keyword>
<proteinExistence type="inferred from homology"/>
<gene>
    <name evidence="7" type="ORF">FRC53_06810</name>
</gene>
<dbReference type="InterPro" id="IPR009695">
    <property type="entry name" value="Diacylglyc_glucosyltr_N"/>
</dbReference>
<keyword evidence="3" id="KW-0328">Glycosyltransferase</keyword>
<dbReference type="PANTHER" id="PTHR43025">
    <property type="entry name" value="MONOGALACTOSYLDIACYLGLYCEROL SYNTHASE"/>
    <property type="match status" value="1"/>
</dbReference>
<comment type="caution">
    <text evidence="7">The sequence shown here is derived from an EMBL/GenBank/DDBJ whole genome shotgun (WGS) entry which is preliminary data.</text>
</comment>
<evidence type="ECO:0000313" key="7">
    <source>
        <dbReference type="EMBL" id="MQM73115.1"/>
    </source>
</evidence>
<dbReference type="GO" id="GO:0009247">
    <property type="term" value="P:glycolipid biosynthetic process"/>
    <property type="evidence" value="ECO:0007669"/>
    <property type="project" value="InterPro"/>
</dbReference>
<dbReference type="Proteomes" id="UP000473648">
    <property type="component" value="Unassembled WGS sequence"/>
</dbReference>
<dbReference type="InterPro" id="IPR050519">
    <property type="entry name" value="Glycosyltransf_28_UgtP"/>
</dbReference>
<reference evidence="7" key="1">
    <citation type="journal article" date="2020" name="Appl. Environ. Microbiol.">
        <title>Medium-Chain Fatty Acid Synthesis by 'Candidatus Weimeria bifida' gen. nov., sp. nov., and 'Candidatus Pseudoramibacter fermentans' sp. nov.</title>
        <authorList>
            <person name="Scarborough M.J."/>
            <person name="Myers K.S."/>
            <person name="Donohue T.J."/>
            <person name="Noguera D.R."/>
        </authorList>
    </citation>
    <scope>NUCLEOTIDE SEQUENCE</scope>
    <source>
        <strain evidence="7">EUB1.1</strain>
    </source>
</reference>
<protein>
    <submittedName>
        <fullName evidence="7">Glycosyltransferase</fullName>
    </submittedName>
</protein>
<organism evidence="7 8">
    <name type="scientific">Candidatus Pseudoramibacter fermentans</name>
    <dbReference type="NCBI Taxonomy" id="2594427"/>
    <lineage>
        <taxon>Bacteria</taxon>
        <taxon>Bacillati</taxon>
        <taxon>Bacillota</taxon>
        <taxon>Clostridia</taxon>
        <taxon>Eubacteriales</taxon>
        <taxon>Eubacteriaceae</taxon>
        <taxon>Pseudoramibacter</taxon>
    </lineage>
</organism>
<dbReference type="EMBL" id="VOGB01000004">
    <property type="protein sequence ID" value="MQM73115.1"/>
    <property type="molecule type" value="Genomic_DNA"/>
</dbReference>
<dbReference type="Pfam" id="PF06925">
    <property type="entry name" value="MGDG_synth"/>
    <property type="match status" value="1"/>
</dbReference>
<dbReference type="InterPro" id="IPR007235">
    <property type="entry name" value="Glyco_trans_28_C"/>
</dbReference>
<feature type="domain" description="Glycosyl transferase family 28 C-terminal" evidence="5">
    <location>
        <begin position="203"/>
        <end position="344"/>
    </location>
</feature>
<sequence>MSDQRIVLIFSASTGGGHNLAARTIQKGLEGRGYDARIIDTFEQSSRTLNKMITGGYRRMVENTPKFYDLLYRQFDKMTPFQRAIFHIGTSIISPEILSMILNDSPVLLISTHPFVTNVLGRLKGMGAFHTPVLSFITDYKFHGVYRSQNVDAYVVGSDYTKQDMIERGIAPDIIYPYGIPVRAAFNEKGSSKTPKDKNIKGTVLLMGGSLGTGRIEPAFRNLILTQAAIHLMVVCGHNEEMRAKLAQIPYDTLKVNAHTRVDIFGYVENISELMDSSDIIVSKPGGLTTTEAMLKGTPMIIPYTYPGQEEENAKFLEKTGMGILVKDIDELPKLVDLLMDHKNIADEISDNMNEAAKNYSPEKTLDLCEKLIDRYVHGTSENSDK</sequence>